<name>M3YFN1_MUSPF</name>
<dbReference type="AlphaFoldDB" id="M3YFN1"/>
<feature type="compositionally biased region" description="Low complexity" evidence="1">
    <location>
        <begin position="27"/>
        <end position="45"/>
    </location>
</feature>
<feature type="region of interest" description="Disordered" evidence="1">
    <location>
        <begin position="1"/>
        <end position="203"/>
    </location>
</feature>
<dbReference type="HOGENOM" id="CLU_1348564_0_0_1"/>
<reference evidence="2" key="1">
    <citation type="submission" date="2024-06" db="UniProtKB">
        <authorList>
            <consortium name="Ensembl"/>
        </authorList>
    </citation>
    <scope>IDENTIFICATION</scope>
</reference>
<protein>
    <submittedName>
        <fullName evidence="2">Uncharacterized protein</fullName>
    </submittedName>
</protein>
<dbReference type="Ensembl" id="ENSMPUT00000010300.1">
    <property type="protein sequence ID" value="ENSMPUP00000010138.1"/>
    <property type="gene ID" value="ENSMPUG00000010213.1"/>
</dbReference>
<feature type="compositionally biased region" description="Gly residues" evidence="1">
    <location>
        <begin position="119"/>
        <end position="129"/>
    </location>
</feature>
<evidence type="ECO:0000313" key="2">
    <source>
        <dbReference type="Ensembl" id="ENSMPUP00000010138.1"/>
    </source>
</evidence>
<evidence type="ECO:0000256" key="1">
    <source>
        <dbReference type="SAM" id="MobiDB-lite"/>
    </source>
</evidence>
<organism evidence="2">
    <name type="scientific">Mustela putorius furo</name>
    <name type="common">European domestic ferret</name>
    <name type="synonym">Mustela furo</name>
    <dbReference type="NCBI Taxonomy" id="9669"/>
    <lineage>
        <taxon>Eukaryota</taxon>
        <taxon>Metazoa</taxon>
        <taxon>Chordata</taxon>
        <taxon>Craniata</taxon>
        <taxon>Vertebrata</taxon>
        <taxon>Euteleostomi</taxon>
        <taxon>Mammalia</taxon>
        <taxon>Eutheria</taxon>
        <taxon>Laurasiatheria</taxon>
        <taxon>Carnivora</taxon>
        <taxon>Caniformia</taxon>
        <taxon>Musteloidea</taxon>
        <taxon>Mustelidae</taxon>
        <taxon>Mustelinae</taxon>
        <taxon>Mustela</taxon>
    </lineage>
</organism>
<feature type="compositionally biased region" description="Low complexity" evidence="1">
    <location>
        <begin position="62"/>
        <end position="75"/>
    </location>
</feature>
<sequence>MPPQQEPPHTGQDSEGRAQPRAGALCSGSWVSSGGLPSGSSSCCPENPPESPPRLDSCPFKGGQQSQTGQGTRTRSSCREPSSMCPGENMALGLPQAGHRADWSTRPPHPAEGALRTGPGTGDLQGRGSSGCQSPCLGAGAGLGEAPAHKESPRLHYKARVLHVPGADPQRPGRPPCKCPPGGFTGNRRWRRTEAPPPAPETG</sequence>
<dbReference type="EMBL" id="AEYP01069897">
    <property type="status" value="NOT_ANNOTATED_CDS"/>
    <property type="molecule type" value="Genomic_DNA"/>
</dbReference>
<dbReference type="InParanoid" id="M3YFN1"/>
<proteinExistence type="predicted"/>
<dbReference type="EMBL" id="AEYP01069898">
    <property type="status" value="NOT_ANNOTATED_CDS"/>
    <property type="molecule type" value="Genomic_DNA"/>
</dbReference>
<accession>M3YFN1</accession>